<dbReference type="AlphaFoldDB" id="A0A285IPS2"/>
<evidence type="ECO:0000313" key="16">
    <source>
        <dbReference type="EMBL" id="SNY50020.1"/>
    </source>
</evidence>
<feature type="domain" description="PA" evidence="14">
    <location>
        <begin position="389"/>
        <end position="467"/>
    </location>
</feature>
<dbReference type="SUPFAM" id="SSF52743">
    <property type="entry name" value="Subtilisin-like"/>
    <property type="match status" value="1"/>
</dbReference>
<protein>
    <submittedName>
        <fullName evidence="16">Serine protease</fullName>
    </submittedName>
</protein>
<evidence type="ECO:0000259" key="14">
    <source>
        <dbReference type="Pfam" id="PF02225"/>
    </source>
</evidence>
<evidence type="ECO:0000256" key="6">
    <source>
        <dbReference type="ARBA" id="ARBA00022801"/>
    </source>
</evidence>
<evidence type="ECO:0000256" key="2">
    <source>
        <dbReference type="ARBA" id="ARBA00022512"/>
    </source>
</evidence>
<dbReference type="PANTHER" id="PTHR43806">
    <property type="entry name" value="PEPTIDASE S8"/>
    <property type="match status" value="1"/>
</dbReference>
<reference evidence="17" key="1">
    <citation type="submission" date="2017-09" db="EMBL/GenBank/DDBJ databases">
        <authorList>
            <person name="Varghese N."/>
            <person name="Submissions S."/>
        </authorList>
    </citation>
    <scope>NUCLEOTIDE SEQUENCE [LARGE SCALE GENOMIC DNA]</scope>
    <source>
        <strain evidence="17">CGMCC 1.12461</strain>
    </source>
</reference>
<evidence type="ECO:0000256" key="7">
    <source>
        <dbReference type="ARBA" id="ARBA00022825"/>
    </source>
</evidence>
<feature type="domain" description="Peptidase C-terminal archaeal/bacterial" evidence="15">
    <location>
        <begin position="698"/>
        <end position="763"/>
    </location>
</feature>
<dbReference type="InterPro" id="IPR034202">
    <property type="entry name" value="Subtilisin_Carlsberg-like"/>
</dbReference>
<proteinExistence type="inferred from homology"/>
<dbReference type="PROSITE" id="PS51892">
    <property type="entry name" value="SUBTILASE"/>
    <property type="match status" value="1"/>
</dbReference>
<feature type="active site" description="Charge relay system" evidence="9 10">
    <location>
        <position position="180"/>
    </location>
</feature>
<dbReference type="InterPro" id="IPR023827">
    <property type="entry name" value="Peptidase_S8_Asp-AS"/>
</dbReference>
<evidence type="ECO:0000256" key="11">
    <source>
        <dbReference type="RuleBase" id="RU003355"/>
    </source>
</evidence>
<evidence type="ECO:0000313" key="17">
    <source>
        <dbReference type="Proteomes" id="UP000219353"/>
    </source>
</evidence>
<dbReference type="Pfam" id="PF00082">
    <property type="entry name" value="Peptidase_S8"/>
    <property type="match status" value="2"/>
</dbReference>
<dbReference type="InterPro" id="IPR015500">
    <property type="entry name" value="Peptidase_S8_subtilisin-rel"/>
</dbReference>
<feature type="active site" description="Charge relay system" evidence="9 10">
    <location>
        <position position="213"/>
    </location>
</feature>
<dbReference type="PROSITE" id="PS00136">
    <property type="entry name" value="SUBTILASE_ASP"/>
    <property type="match status" value="1"/>
</dbReference>
<evidence type="ECO:0000256" key="8">
    <source>
        <dbReference type="ARBA" id="ARBA00023145"/>
    </source>
</evidence>
<evidence type="ECO:0000256" key="1">
    <source>
        <dbReference type="ARBA" id="ARBA00011073"/>
    </source>
</evidence>
<keyword evidence="6 10" id="KW-0378">Hydrolase</keyword>
<dbReference type="InterPro" id="IPR000209">
    <property type="entry name" value="Peptidase_S8/S53_dom"/>
</dbReference>
<dbReference type="InterPro" id="IPR003137">
    <property type="entry name" value="PA_domain"/>
</dbReference>
<dbReference type="PROSITE" id="PS00137">
    <property type="entry name" value="SUBTILASE_HIS"/>
    <property type="match status" value="1"/>
</dbReference>
<dbReference type="InterPro" id="IPR023828">
    <property type="entry name" value="Peptidase_S8_Ser-AS"/>
</dbReference>
<evidence type="ECO:0000259" key="15">
    <source>
        <dbReference type="Pfam" id="PF04151"/>
    </source>
</evidence>
<keyword evidence="5 12" id="KW-0732">Signal</keyword>
<sequence>MYKPKFKLSKLAVLCIPATVLMSPATMADTNQARPYASAAPASAATARKSKQFASLDNQSGKRYIIKYKQEAFGGAVLLNQNTVTGNASPQAAYALQQVTSKLQSKGLRVHHVLAQQSAIAADLTEADLVTLQADPDVDYIEEDLKRYPMAQQVPFGYTMVQANQVSDQFASNQKVCVIDSGLDLPHEDFLSGNITGTNNSGTGNWYDNGGPHGTHVAGTIAALNNSTGMVGVLPNGNVKLHIIKVFNEEGWGYSSTLANAVNTCVSNGSTVINMSLGGGGSNTTESNAMQAAFDQGVLLVAAAGNDGNTVMSYPASYDAVISVAAIDSNKQLADFSQRNTQVELAGPGVDIRSTYPEGTGLEAILSVGSTEYASSPMTNSTDGDANAALASCGLGETTCSNVANKICVIERGNVSFVQKVQSCEDGGGLAAVIYNNTSGDFGGTLGDNPGTSIPALAVTQAVGQALMSRLGQTAYLSSGASNYGLMSGTSMASPHVAGVAALLWSHFPQCSNAQIRNVLAVTAEDLGTAGRDNSYGYGLVRTKAAYDYIDQQGCDGSGGGEEPTPPTGNELEKAVAKTNLTGATNSTSYYTFTVPAGATNLSFNMAGGSGDADLYVRFGSQPTTSNYDCRPYKNGNTESCSFATPQAGVYHVMINAYSAYSGVSLVADYTAPAGGGATGGGGTQENLSATRNNWLHYTITVPAGMASLTVNSSGGTGDADLYVRRGSQPTTTSYDCRPYKTGNNESCSFSNPQAATYHISLRAYSSFSGVKLVVEYKP</sequence>
<dbReference type="FunFam" id="2.60.120.380:FF:000013">
    <property type="entry name" value="Alkaline serine protease"/>
    <property type="match status" value="1"/>
</dbReference>
<dbReference type="InterPro" id="IPR036852">
    <property type="entry name" value="Peptidase_S8/S53_dom_sf"/>
</dbReference>
<dbReference type="Proteomes" id="UP000219353">
    <property type="component" value="Unassembled WGS sequence"/>
</dbReference>
<dbReference type="GO" id="GO:0004252">
    <property type="term" value="F:serine-type endopeptidase activity"/>
    <property type="evidence" value="ECO:0007669"/>
    <property type="project" value="UniProtKB-UniRule"/>
</dbReference>
<evidence type="ECO:0000256" key="12">
    <source>
        <dbReference type="SAM" id="SignalP"/>
    </source>
</evidence>
<feature type="chain" id="PRO_5013126177" evidence="12">
    <location>
        <begin position="29"/>
        <end position="779"/>
    </location>
</feature>
<dbReference type="RefSeq" id="WP_097110853.1">
    <property type="nucleotide sequence ID" value="NZ_OBEB01000002.1"/>
</dbReference>
<dbReference type="Gene3D" id="3.30.70.80">
    <property type="entry name" value="Peptidase S8 propeptide/proteinase inhibitor I9"/>
    <property type="match status" value="1"/>
</dbReference>
<keyword evidence="7 10" id="KW-0720">Serine protease</keyword>
<feature type="domain" description="Peptidase S8/S53" evidence="13">
    <location>
        <begin position="172"/>
        <end position="357"/>
    </location>
</feature>
<dbReference type="CDD" id="cd07477">
    <property type="entry name" value="Peptidases_S8_Subtilisin_subset"/>
    <property type="match status" value="1"/>
</dbReference>
<feature type="active site" description="Charge relay system" evidence="9 10">
    <location>
        <position position="491"/>
    </location>
</feature>
<feature type="domain" description="Peptidase S8/S53" evidence="13">
    <location>
        <begin position="474"/>
        <end position="539"/>
    </location>
</feature>
<keyword evidence="8" id="KW-0865">Zymogen</keyword>
<feature type="signal peptide" evidence="12">
    <location>
        <begin position="1"/>
        <end position="28"/>
    </location>
</feature>
<dbReference type="GO" id="GO:0046872">
    <property type="term" value="F:metal ion binding"/>
    <property type="evidence" value="ECO:0007669"/>
    <property type="project" value="UniProtKB-KW"/>
</dbReference>
<dbReference type="Gene3D" id="2.60.120.380">
    <property type="match status" value="2"/>
</dbReference>
<evidence type="ECO:0000256" key="4">
    <source>
        <dbReference type="ARBA" id="ARBA00022723"/>
    </source>
</evidence>
<gene>
    <name evidence="16" type="ORF">SAMN06297280_1604</name>
</gene>
<comment type="similarity">
    <text evidence="1 10 11">Belongs to the peptidase S8 family.</text>
</comment>
<dbReference type="PRINTS" id="PR00723">
    <property type="entry name" value="SUBTILISIN"/>
</dbReference>
<keyword evidence="17" id="KW-1185">Reference proteome</keyword>
<dbReference type="Pfam" id="PF04151">
    <property type="entry name" value="PPC"/>
    <property type="match status" value="2"/>
</dbReference>
<dbReference type="GO" id="GO:0005615">
    <property type="term" value="C:extracellular space"/>
    <property type="evidence" value="ECO:0007669"/>
    <property type="project" value="TreeGrafter"/>
</dbReference>
<keyword evidence="2" id="KW-0964">Secreted</keyword>
<dbReference type="InterPro" id="IPR037045">
    <property type="entry name" value="S8pro/Inhibitor_I9_sf"/>
</dbReference>
<dbReference type="GO" id="GO:0006508">
    <property type="term" value="P:proteolysis"/>
    <property type="evidence" value="ECO:0007669"/>
    <property type="project" value="UniProtKB-KW"/>
</dbReference>
<keyword evidence="4" id="KW-0479">Metal-binding</keyword>
<dbReference type="Gene3D" id="3.40.50.200">
    <property type="entry name" value="Peptidase S8/S53 domain"/>
    <property type="match status" value="1"/>
</dbReference>
<name>A0A285IPS2_9GAMM</name>
<dbReference type="InterPro" id="IPR050131">
    <property type="entry name" value="Peptidase_S8_subtilisin-like"/>
</dbReference>
<dbReference type="EMBL" id="OBEB01000002">
    <property type="protein sequence ID" value="SNY50020.1"/>
    <property type="molecule type" value="Genomic_DNA"/>
</dbReference>
<dbReference type="InterPro" id="IPR007280">
    <property type="entry name" value="Peptidase_C_arc/bac"/>
</dbReference>
<dbReference type="SUPFAM" id="SSF54897">
    <property type="entry name" value="Protease propeptides/inhibitors"/>
    <property type="match status" value="1"/>
</dbReference>
<evidence type="ECO:0000259" key="13">
    <source>
        <dbReference type="Pfam" id="PF00082"/>
    </source>
</evidence>
<dbReference type="PROSITE" id="PS00138">
    <property type="entry name" value="SUBTILASE_SER"/>
    <property type="match status" value="1"/>
</dbReference>
<evidence type="ECO:0000256" key="10">
    <source>
        <dbReference type="PROSITE-ProRule" id="PRU01240"/>
    </source>
</evidence>
<dbReference type="InterPro" id="IPR022398">
    <property type="entry name" value="Peptidase_S8_His-AS"/>
</dbReference>
<dbReference type="PANTHER" id="PTHR43806:SF11">
    <property type="entry name" value="CEREVISIN-RELATED"/>
    <property type="match status" value="1"/>
</dbReference>
<dbReference type="Pfam" id="PF02225">
    <property type="entry name" value="PA"/>
    <property type="match status" value="1"/>
</dbReference>
<evidence type="ECO:0000256" key="3">
    <source>
        <dbReference type="ARBA" id="ARBA00022670"/>
    </source>
</evidence>
<dbReference type="Gene3D" id="3.50.30.30">
    <property type="match status" value="1"/>
</dbReference>
<evidence type="ECO:0000256" key="5">
    <source>
        <dbReference type="ARBA" id="ARBA00022729"/>
    </source>
</evidence>
<evidence type="ECO:0000256" key="9">
    <source>
        <dbReference type="PIRSR" id="PIRSR615500-1"/>
    </source>
</evidence>
<organism evidence="16 17">
    <name type="scientific">Arsukibacterium tuosuense</name>
    <dbReference type="NCBI Taxonomy" id="1323745"/>
    <lineage>
        <taxon>Bacteria</taxon>
        <taxon>Pseudomonadati</taxon>
        <taxon>Pseudomonadota</taxon>
        <taxon>Gammaproteobacteria</taxon>
        <taxon>Chromatiales</taxon>
        <taxon>Chromatiaceae</taxon>
        <taxon>Arsukibacterium</taxon>
    </lineage>
</organism>
<keyword evidence="2" id="KW-0134">Cell wall</keyword>
<accession>A0A285IPS2</accession>
<dbReference type="OrthoDB" id="9790784at2"/>
<keyword evidence="3 10" id="KW-0645">Protease</keyword>
<feature type="domain" description="Peptidase C-terminal archaeal/bacterial" evidence="15">
    <location>
        <begin position="589"/>
        <end position="656"/>
    </location>
</feature>